<evidence type="ECO:0000256" key="1">
    <source>
        <dbReference type="SAM" id="MobiDB-lite"/>
    </source>
</evidence>
<accession>A0ABY7DVG9</accession>
<keyword evidence="3" id="KW-1185">Reference proteome</keyword>
<dbReference type="Proteomes" id="UP001164746">
    <property type="component" value="Chromosome 4"/>
</dbReference>
<reference evidence="2" key="1">
    <citation type="submission" date="2022-11" db="EMBL/GenBank/DDBJ databases">
        <title>Centuries of genome instability and evolution in soft-shell clam transmissible cancer (bioRxiv).</title>
        <authorList>
            <person name="Hart S.F.M."/>
            <person name="Yonemitsu M.A."/>
            <person name="Giersch R.M."/>
            <person name="Beal B.F."/>
            <person name="Arriagada G."/>
            <person name="Davis B.W."/>
            <person name="Ostrander E.A."/>
            <person name="Goff S.P."/>
            <person name="Metzger M.J."/>
        </authorList>
    </citation>
    <scope>NUCLEOTIDE SEQUENCE</scope>
    <source>
        <strain evidence="2">MELC-2E11</strain>
        <tissue evidence="2">Siphon/mantle</tissue>
    </source>
</reference>
<organism evidence="2 3">
    <name type="scientific">Mya arenaria</name>
    <name type="common">Soft-shell clam</name>
    <dbReference type="NCBI Taxonomy" id="6604"/>
    <lineage>
        <taxon>Eukaryota</taxon>
        <taxon>Metazoa</taxon>
        <taxon>Spiralia</taxon>
        <taxon>Lophotrochozoa</taxon>
        <taxon>Mollusca</taxon>
        <taxon>Bivalvia</taxon>
        <taxon>Autobranchia</taxon>
        <taxon>Heteroconchia</taxon>
        <taxon>Euheterodonta</taxon>
        <taxon>Imparidentia</taxon>
        <taxon>Neoheterodontei</taxon>
        <taxon>Myida</taxon>
        <taxon>Myoidea</taxon>
        <taxon>Myidae</taxon>
        <taxon>Mya</taxon>
    </lineage>
</organism>
<gene>
    <name evidence="2" type="ORF">MAR_008013</name>
</gene>
<feature type="region of interest" description="Disordered" evidence="1">
    <location>
        <begin position="1"/>
        <end position="42"/>
    </location>
</feature>
<feature type="compositionally biased region" description="Low complexity" evidence="1">
    <location>
        <begin position="16"/>
        <end position="31"/>
    </location>
</feature>
<protein>
    <submittedName>
        <fullName evidence="2">Uncharacterized protein</fullName>
    </submittedName>
</protein>
<feature type="non-terminal residue" evidence="2">
    <location>
        <position position="1"/>
    </location>
</feature>
<proteinExistence type="predicted"/>
<name>A0ABY7DVG9_MYAAR</name>
<dbReference type="SUPFAM" id="SSF54768">
    <property type="entry name" value="dsRNA-binding domain-like"/>
    <property type="match status" value="1"/>
</dbReference>
<sequence>MPKPPSIPSSSENHNVAQSVSPSLSSAASQSDFMPEFAKRHNPEITRKSVVDHFVLKPSEQVARSLANAEKELSFVYKPPSPPPCDTSECYNVQKQVDPEAVEDAMLQNPIPDMDPVSALYEYCQAWGEKTTFEVISREGPLNKP</sequence>
<dbReference type="EMBL" id="CP111015">
    <property type="protein sequence ID" value="WAR01455.1"/>
    <property type="molecule type" value="Genomic_DNA"/>
</dbReference>
<evidence type="ECO:0000313" key="3">
    <source>
        <dbReference type="Proteomes" id="UP001164746"/>
    </source>
</evidence>
<evidence type="ECO:0000313" key="2">
    <source>
        <dbReference type="EMBL" id="WAR01455.1"/>
    </source>
</evidence>